<dbReference type="EMBL" id="FMCR01000001">
    <property type="protein sequence ID" value="SCE76314.1"/>
    <property type="molecule type" value="Genomic_DNA"/>
</dbReference>
<sequence length="316" mass="34868">MSEHHASVRLAWRDIAISAIVLCVALVAVVSVVSTLKDADTLSVVALALAVIAFVAQIIMFIVQAAAASKQQEKAQEVYAQTMRALTLIEEKMEGTRQTVHTMSEKLLSRVLSGALPEPVAKEAMAAEMESSARHIHSIQVPPQRREDPLPTRSNENGRDLSPPYPPPAKSEENKQIIELMQKLPEGADLEAAKNALAKATVREAYYLSLLAQDELQSRRPGTRLGPGLSILPMGKELFKRGLVRQVRLPQNPNKTVFVLTEKGRNAGRIFTATEDFSSDFPQELRELHKKVADYRAELTERQNAPDLAIPVEDNL</sequence>
<proteinExistence type="predicted"/>
<evidence type="ECO:0000313" key="4">
    <source>
        <dbReference type="Proteomes" id="UP000198864"/>
    </source>
</evidence>
<accession>A0A1C4UXA1</accession>
<feature type="transmembrane region" description="Helical" evidence="2">
    <location>
        <begin position="42"/>
        <end position="63"/>
    </location>
</feature>
<keyword evidence="2" id="KW-1133">Transmembrane helix</keyword>
<reference evidence="3 4" key="1">
    <citation type="submission" date="2016-06" db="EMBL/GenBank/DDBJ databases">
        <authorList>
            <person name="Kjaerup R.B."/>
            <person name="Dalgaard T.S."/>
            <person name="Juul-Madsen H.R."/>
        </authorList>
    </citation>
    <scope>NUCLEOTIDE SEQUENCE [LARGE SCALE GENOMIC DNA]</scope>
    <source>
        <strain evidence="3 4">DSM 44871</strain>
    </source>
</reference>
<name>A0A1C4UXA1_9ACTN</name>
<protein>
    <submittedName>
        <fullName evidence="3">Uncharacterized protein</fullName>
    </submittedName>
</protein>
<gene>
    <name evidence="3" type="ORF">GA0070561_1452</name>
</gene>
<dbReference type="Proteomes" id="UP000198864">
    <property type="component" value="Unassembled WGS sequence"/>
</dbReference>
<evidence type="ECO:0000256" key="2">
    <source>
        <dbReference type="SAM" id="Phobius"/>
    </source>
</evidence>
<feature type="transmembrane region" description="Helical" evidence="2">
    <location>
        <begin position="12"/>
        <end position="36"/>
    </location>
</feature>
<dbReference type="AlphaFoldDB" id="A0A1C4UXA1"/>
<feature type="region of interest" description="Disordered" evidence="1">
    <location>
        <begin position="124"/>
        <end position="171"/>
    </location>
</feature>
<keyword evidence="2" id="KW-0472">Membrane</keyword>
<evidence type="ECO:0000313" key="3">
    <source>
        <dbReference type="EMBL" id="SCE76314.1"/>
    </source>
</evidence>
<evidence type="ECO:0000256" key="1">
    <source>
        <dbReference type="SAM" id="MobiDB-lite"/>
    </source>
</evidence>
<keyword evidence="2" id="KW-0812">Transmembrane</keyword>
<organism evidence="3 4">
    <name type="scientific">Micromonospora saelicesensis</name>
    <dbReference type="NCBI Taxonomy" id="285676"/>
    <lineage>
        <taxon>Bacteria</taxon>
        <taxon>Bacillati</taxon>
        <taxon>Actinomycetota</taxon>
        <taxon>Actinomycetes</taxon>
        <taxon>Micromonosporales</taxon>
        <taxon>Micromonosporaceae</taxon>
        <taxon>Micromonospora</taxon>
    </lineage>
</organism>
<dbReference type="RefSeq" id="WP_141710317.1">
    <property type="nucleotide sequence ID" value="NZ_FMCR01000001.1"/>
</dbReference>